<evidence type="ECO:0000313" key="2">
    <source>
        <dbReference type="Proteomes" id="UP000242415"/>
    </source>
</evidence>
<sequence length="124" mass="13779">MSNQLLLFLRLRLDEDEVIACGAAGPNARFGIWDVDPWYDGAGERCDLRARGSGVLSGPTGMAVAVVEHVARHDPARVLRDVRAKRALLELIEATPSPYAEPIMRQLALPYADHPDFRREWQGS</sequence>
<dbReference type="RefSeq" id="WP_091555973.1">
    <property type="nucleotide sequence ID" value="NZ_FNPH01000004.1"/>
</dbReference>
<dbReference type="Proteomes" id="UP000242415">
    <property type="component" value="Unassembled WGS sequence"/>
</dbReference>
<dbReference type="STRING" id="405436.SAMN05444365_10460"/>
<protein>
    <submittedName>
        <fullName evidence="1">Uncharacterized protein</fullName>
    </submittedName>
</protein>
<organism evidence="1 2">
    <name type="scientific">Micromonospora pattaloongensis</name>
    <dbReference type="NCBI Taxonomy" id="405436"/>
    <lineage>
        <taxon>Bacteria</taxon>
        <taxon>Bacillati</taxon>
        <taxon>Actinomycetota</taxon>
        <taxon>Actinomycetes</taxon>
        <taxon>Micromonosporales</taxon>
        <taxon>Micromonosporaceae</taxon>
        <taxon>Micromonospora</taxon>
    </lineage>
</organism>
<accession>A0A1H3NMT6</accession>
<gene>
    <name evidence="1" type="ORF">SAMN05444365_10460</name>
</gene>
<evidence type="ECO:0000313" key="1">
    <source>
        <dbReference type="EMBL" id="SDY89990.1"/>
    </source>
</evidence>
<dbReference type="AlphaFoldDB" id="A0A1H3NMT6"/>
<keyword evidence="2" id="KW-1185">Reference proteome</keyword>
<dbReference type="Pfam" id="PF19730">
    <property type="entry name" value="DUF6221"/>
    <property type="match status" value="1"/>
</dbReference>
<name>A0A1H3NMT6_9ACTN</name>
<dbReference type="InterPro" id="IPR046193">
    <property type="entry name" value="DUF6221"/>
</dbReference>
<reference evidence="2" key="1">
    <citation type="submission" date="2016-10" db="EMBL/GenBank/DDBJ databases">
        <authorList>
            <person name="Varghese N."/>
            <person name="Submissions S."/>
        </authorList>
    </citation>
    <scope>NUCLEOTIDE SEQUENCE [LARGE SCALE GENOMIC DNA]</scope>
    <source>
        <strain evidence="2">DSM 45245</strain>
    </source>
</reference>
<dbReference type="OrthoDB" id="4290974at2"/>
<proteinExistence type="predicted"/>
<dbReference type="EMBL" id="FNPH01000004">
    <property type="protein sequence ID" value="SDY89990.1"/>
    <property type="molecule type" value="Genomic_DNA"/>
</dbReference>